<accession>A0ABV6VPK9</accession>
<sequence length="58" mass="5933">MITWPQAPAPRLAPAQDRAVAVPAAASEAEPEGADPERPAPCPDRRDEATALLAATGS</sequence>
<name>A0ABV6VPK9_9ACTN</name>
<comment type="caution">
    <text evidence="2">The sequence shown here is derived from an EMBL/GenBank/DDBJ whole genome shotgun (WGS) entry which is preliminary data.</text>
</comment>
<organism evidence="2 3">
    <name type="scientific">Streptacidiphilus cavernicola</name>
    <dbReference type="NCBI Taxonomy" id="3342716"/>
    <lineage>
        <taxon>Bacteria</taxon>
        <taxon>Bacillati</taxon>
        <taxon>Actinomycetota</taxon>
        <taxon>Actinomycetes</taxon>
        <taxon>Kitasatosporales</taxon>
        <taxon>Streptomycetaceae</taxon>
        <taxon>Streptacidiphilus</taxon>
    </lineage>
</organism>
<protein>
    <submittedName>
        <fullName evidence="2">Uncharacterized protein</fullName>
    </submittedName>
</protein>
<dbReference type="EMBL" id="JBHFAB010000002">
    <property type="protein sequence ID" value="MFC1415679.1"/>
    <property type="molecule type" value="Genomic_DNA"/>
</dbReference>
<evidence type="ECO:0000313" key="3">
    <source>
        <dbReference type="Proteomes" id="UP001592531"/>
    </source>
</evidence>
<feature type="compositionally biased region" description="Low complexity" evidence="1">
    <location>
        <begin position="1"/>
        <end position="28"/>
    </location>
</feature>
<feature type="compositionally biased region" description="Basic and acidic residues" evidence="1">
    <location>
        <begin position="35"/>
        <end position="49"/>
    </location>
</feature>
<reference evidence="2 3" key="1">
    <citation type="submission" date="2024-09" db="EMBL/GenBank/DDBJ databases">
        <authorList>
            <person name="Lee S.D."/>
        </authorList>
    </citation>
    <scope>NUCLEOTIDE SEQUENCE [LARGE SCALE GENOMIC DNA]</scope>
    <source>
        <strain evidence="2 3">N8-3</strain>
    </source>
</reference>
<evidence type="ECO:0000256" key="1">
    <source>
        <dbReference type="SAM" id="MobiDB-lite"/>
    </source>
</evidence>
<gene>
    <name evidence="2" type="ORF">ACEZDE_03335</name>
</gene>
<proteinExistence type="predicted"/>
<dbReference type="RefSeq" id="WP_380531799.1">
    <property type="nucleotide sequence ID" value="NZ_JBHFAB010000002.1"/>
</dbReference>
<evidence type="ECO:0000313" key="2">
    <source>
        <dbReference type="EMBL" id="MFC1415679.1"/>
    </source>
</evidence>
<feature type="region of interest" description="Disordered" evidence="1">
    <location>
        <begin position="1"/>
        <end position="58"/>
    </location>
</feature>
<keyword evidence="3" id="KW-1185">Reference proteome</keyword>
<dbReference type="Proteomes" id="UP001592531">
    <property type="component" value="Unassembled WGS sequence"/>
</dbReference>